<dbReference type="InterPro" id="IPR054333">
    <property type="entry name" value="REase-ARP-assoc"/>
</dbReference>
<dbReference type="EMBL" id="ALNZ01000026">
    <property type="protein sequence ID" value="EKV56849.1"/>
    <property type="molecule type" value="Genomic_DNA"/>
</dbReference>
<organism evidence="1 2">
    <name type="scientific">Brachyspira hampsonii 30446</name>
    <dbReference type="NCBI Taxonomy" id="1289135"/>
    <lineage>
        <taxon>Bacteria</taxon>
        <taxon>Pseudomonadati</taxon>
        <taxon>Spirochaetota</taxon>
        <taxon>Spirochaetia</taxon>
        <taxon>Brachyspirales</taxon>
        <taxon>Brachyspiraceae</taxon>
        <taxon>Brachyspira</taxon>
    </lineage>
</organism>
<evidence type="ECO:0000313" key="1">
    <source>
        <dbReference type="EMBL" id="EKV56849.1"/>
    </source>
</evidence>
<accession>A0A2U4F158</accession>
<evidence type="ECO:0000313" key="2">
    <source>
        <dbReference type="Proteomes" id="UP000011663"/>
    </source>
</evidence>
<sequence>MYTLNFITNRKFIDLFTLDNDKYNKAYISFEVSSDKDHLNEISTNRGELNTSIDALFLAEDENHKKCMVVIEWKYTEEYYNNEDESIKIKNGVHKKGEERLNRYTSLITNSKQLKHKYSDYKSSVYFNGELYQLTRQTLWAEQMIENKDDESIKADDFLHLAVISNKNKSMLSSVYKISNMNLEDTWRNVLNDNSKFMIIDNKKIIEALETLLQLIEYDDIDYKKIVFDIENPKPASSILLHILRHAEKSKANIINELTDFLTYLKTRY</sequence>
<dbReference type="AlphaFoldDB" id="A0A2U4F158"/>
<name>A0A2U4F158_9SPIR</name>
<comment type="caution">
    <text evidence="1">The sequence shown here is derived from an EMBL/GenBank/DDBJ whole genome shotgun (WGS) entry which is preliminary data.</text>
</comment>
<protein>
    <submittedName>
        <fullName evidence="1">Uncharacterized protein</fullName>
    </submittedName>
</protein>
<dbReference type="OrthoDB" id="309758at2"/>
<reference evidence="1 2" key="1">
    <citation type="submission" date="2012-07" db="EMBL/GenBank/DDBJ databases">
        <title>Genome sequence of Brachyspira sp. 30446, isolated from a pig with mucohaemorrhagic colitis.</title>
        <authorList>
            <person name="Rubin J.E."/>
            <person name="Fernando C."/>
            <person name="Harding J.C.S."/>
            <person name="Hill J.E."/>
        </authorList>
    </citation>
    <scope>NUCLEOTIDE SEQUENCE [LARGE SCALE GENOMIC DNA]</scope>
    <source>
        <strain evidence="1 2">30446</strain>
    </source>
</reference>
<dbReference type="Pfam" id="PF22558">
    <property type="entry name" value="REase-ARP"/>
    <property type="match status" value="1"/>
</dbReference>
<dbReference type="Proteomes" id="UP000011663">
    <property type="component" value="Unassembled WGS sequence"/>
</dbReference>
<proteinExistence type="predicted"/>
<gene>
    <name evidence="1" type="ORF">A966_07419</name>
</gene>